<gene>
    <name evidence="1" type="ORF">LX32DRAFT_640148</name>
</gene>
<evidence type="ECO:0000313" key="2">
    <source>
        <dbReference type="Proteomes" id="UP001232148"/>
    </source>
</evidence>
<organism evidence="1 2">
    <name type="scientific">Colletotrichum zoysiae</name>
    <dbReference type="NCBI Taxonomy" id="1216348"/>
    <lineage>
        <taxon>Eukaryota</taxon>
        <taxon>Fungi</taxon>
        <taxon>Dikarya</taxon>
        <taxon>Ascomycota</taxon>
        <taxon>Pezizomycotina</taxon>
        <taxon>Sordariomycetes</taxon>
        <taxon>Hypocreomycetidae</taxon>
        <taxon>Glomerellales</taxon>
        <taxon>Glomerellaceae</taxon>
        <taxon>Colletotrichum</taxon>
        <taxon>Colletotrichum graminicola species complex</taxon>
    </lineage>
</organism>
<sequence>MLEHLTLRDFSGIDRDLPFPELPQLKAVHFYHRRERYRGDTRWGDPDWWESRVPCCITKSLLEKLPSLRTLAHHGDCGRCLPDVFEPVQDVLQALAWVDGEPYYYDHKTPDINCLRRLRHIKIGFYESYFWDGTRPRSLCDGKALPRMESLETVEVIARRRQPSGEGIIIPFRRMVETFSSSKNAGGFKSLRVVDLRSFGLWNFSTAKWKAMKDEFLDTEIREYRELGINLLLPEAAGCS</sequence>
<dbReference type="Proteomes" id="UP001232148">
    <property type="component" value="Unassembled WGS sequence"/>
</dbReference>
<protein>
    <submittedName>
        <fullName evidence="1">Uncharacterized protein</fullName>
    </submittedName>
</protein>
<proteinExistence type="predicted"/>
<accession>A0AAD9M0M9</accession>
<reference evidence="1" key="1">
    <citation type="submission" date="2021-06" db="EMBL/GenBank/DDBJ databases">
        <title>Comparative genomics, transcriptomics and evolutionary studies reveal genomic signatures of adaptation to plant cell wall in hemibiotrophic fungi.</title>
        <authorList>
            <consortium name="DOE Joint Genome Institute"/>
            <person name="Baroncelli R."/>
            <person name="Diaz J.F."/>
            <person name="Benocci T."/>
            <person name="Peng M."/>
            <person name="Battaglia E."/>
            <person name="Haridas S."/>
            <person name="Andreopoulos W."/>
            <person name="Labutti K."/>
            <person name="Pangilinan J."/>
            <person name="Floch G.L."/>
            <person name="Makela M.R."/>
            <person name="Henrissat B."/>
            <person name="Grigoriev I.V."/>
            <person name="Crouch J.A."/>
            <person name="De Vries R.P."/>
            <person name="Sukno S.A."/>
            <person name="Thon M.R."/>
        </authorList>
    </citation>
    <scope>NUCLEOTIDE SEQUENCE</scope>
    <source>
        <strain evidence="1">MAFF235873</strain>
    </source>
</reference>
<evidence type="ECO:0000313" key="1">
    <source>
        <dbReference type="EMBL" id="KAK2028244.1"/>
    </source>
</evidence>
<dbReference type="AlphaFoldDB" id="A0AAD9M0M9"/>
<comment type="caution">
    <text evidence="1">The sequence shown here is derived from an EMBL/GenBank/DDBJ whole genome shotgun (WGS) entry which is preliminary data.</text>
</comment>
<dbReference type="EMBL" id="MU842881">
    <property type="protein sequence ID" value="KAK2028244.1"/>
    <property type="molecule type" value="Genomic_DNA"/>
</dbReference>
<keyword evidence="2" id="KW-1185">Reference proteome</keyword>
<name>A0AAD9M0M9_9PEZI</name>